<comment type="subcellular location">
    <subcellularLocation>
        <location evidence="1">Cell membrane</location>
        <topology evidence="1">Multi-pass membrane protein</topology>
    </subcellularLocation>
</comment>
<comment type="caution">
    <text evidence="8">The sequence shown here is derived from an EMBL/GenBank/DDBJ whole genome shotgun (WGS) entry which is preliminary data.</text>
</comment>
<evidence type="ECO:0000256" key="6">
    <source>
        <dbReference type="ARBA" id="ARBA00023136"/>
    </source>
</evidence>
<dbReference type="PANTHER" id="PTHR40043:SF1">
    <property type="entry name" value="UPF0719 INNER MEMBRANE PROTEIN YJFL"/>
    <property type="match status" value="1"/>
</dbReference>
<evidence type="ECO:0000313" key="9">
    <source>
        <dbReference type="Proteomes" id="UP000216885"/>
    </source>
</evidence>
<organism evidence="8 9">
    <name type="scientific">Bordetella genomosp. 4</name>
    <dbReference type="NCBI Taxonomy" id="463044"/>
    <lineage>
        <taxon>Bacteria</taxon>
        <taxon>Pseudomonadati</taxon>
        <taxon>Pseudomonadota</taxon>
        <taxon>Betaproteobacteria</taxon>
        <taxon>Burkholderiales</taxon>
        <taxon>Alcaligenaceae</taxon>
        <taxon>Bordetella</taxon>
    </lineage>
</organism>
<proteinExistence type="inferred from homology"/>
<keyword evidence="3" id="KW-1003">Cell membrane</keyword>
<dbReference type="Proteomes" id="UP000216885">
    <property type="component" value="Unassembled WGS sequence"/>
</dbReference>
<feature type="transmembrane region" description="Helical" evidence="7">
    <location>
        <begin position="70"/>
        <end position="90"/>
    </location>
</feature>
<evidence type="ECO:0000256" key="5">
    <source>
        <dbReference type="ARBA" id="ARBA00022989"/>
    </source>
</evidence>
<comment type="similarity">
    <text evidence="2">Belongs to the UPF0719 family.</text>
</comment>
<feature type="transmembrane region" description="Helical" evidence="7">
    <location>
        <begin position="40"/>
        <end position="64"/>
    </location>
</feature>
<keyword evidence="6 7" id="KW-0472">Membrane</keyword>
<accession>A0A261U6P6</accession>
<keyword evidence="4 7" id="KW-0812">Transmembrane</keyword>
<evidence type="ECO:0000256" key="7">
    <source>
        <dbReference type="SAM" id="Phobius"/>
    </source>
</evidence>
<name>A0A261U6P6_9BORD</name>
<gene>
    <name evidence="8" type="ORF">CAL20_11040</name>
</gene>
<evidence type="ECO:0000313" key="8">
    <source>
        <dbReference type="EMBL" id="OZI56930.1"/>
    </source>
</evidence>
<dbReference type="AlphaFoldDB" id="A0A261U6P6"/>
<dbReference type="GO" id="GO:0005886">
    <property type="term" value="C:plasma membrane"/>
    <property type="evidence" value="ECO:0007669"/>
    <property type="project" value="UniProtKB-SubCell"/>
</dbReference>
<feature type="transmembrane region" description="Helical" evidence="7">
    <location>
        <begin position="6"/>
        <end position="28"/>
    </location>
</feature>
<keyword evidence="5 7" id="KW-1133">Transmembrane helix</keyword>
<evidence type="ECO:0000256" key="3">
    <source>
        <dbReference type="ARBA" id="ARBA00022475"/>
    </source>
</evidence>
<dbReference type="Pfam" id="PF03994">
    <property type="entry name" value="DUF350"/>
    <property type="match status" value="1"/>
</dbReference>
<reference evidence="8 9" key="1">
    <citation type="submission" date="2017-05" db="EMBL/GenBank/DDBJ databases">
        <title>Complete and WGS of Bordetella genogroups.</title>
        <authorList>
            <person name="Spilker T."/>
            <person name="LiPuma J."/>
        </authorList>
    </citation>
    <scope>NUCLEOTIDE SEQUENCE [LARGE SCALE GENOMIC DNA]</scope>
    <source>
        <strain evidence="8 9">AU9919</strain>
    </source>
</reference>
<evidence type="ECO:0000256" key="2">
    <source>
        <dbReference type="ARBA" id="ARBA00005779"/>
    </source>
</evidence>
<protein>
    <recommendedName>
        <fullName evidence="10">DUF350 domain-containing protein</fullName>
    </recommendedName>
</protein>
<evidence type="ECO:0000256" key="1">
    <source>
        <dbReference type="ARBA" id="ARBA00004651"/>
    </source>
</evidence>
<evidence type="ECO:0008006" key="10">
    <source>
        <dbReference type="Google" id="ProtNLM"/>
    </source>
</evidence>
<sequence length="128" mass="13432">MHPVLLYLVYIVSALAMLGVFTAIYTAITRYNEFALVRAGNIAALLSFGGALLGFSLTVCVSIAVHATFVMFLVWGFAAMAVQIIVYAVVSRGIRGMNEAIEENNIAMGGLLGLISLSAGVVNAGCLT</sequence>
<keyword evidence="9" id="KW-1185">Reference proteome</keyword>
<dbReference type="RefSeq" id="WP_094838366.1">
    <property type="nucleotide sequence ID" value="NZ_NEVQ01000013.1"/>
</dbReference>
<dbReference type="InterPro" id="IPR007140">
    <property type="entry name" value="DUF350"/>
</dbReference>
<dbReference type="EMBL" id="NEVQ01000013">
    <property type="protein sequence ID" value="OZI56930.1"/>
    <property type="molecule type" value="Genomic_DNA"/>
</dbReference>
<evidence type="ECO:0000256" key="4">
    <source>
        <dbReference type="ARBA" id="ARBA00022692"/>
    </source>
</evidence>
<dbReference type="PANTHER" id="PTHR40043">
    <property type="entry name" value="UPF0719 INNER MEMBRANE PROTEIN YJFL"/>
    <property type="match status" value="1"/>
</dbReference>